<proteinExistence type="predicted"/>
<sequence length="113" mass="12562">MELSHQWSCRRYCHQWSSRATFLLQSNPIQSNPFSFPLLSPGEGLGTKSSPRRFGSLAFHEHVISEGDVAVVVLMSEGLISFSLRVVNIVGRENGRPIFKYIVPACVTLVAIT</sequence>
<accession>A0ABQ9CLS9</accession>
<organism evidence="1 2">
    <name type="scientific">Salix suchowensis</name>
    <dbReference type="NCBI Taxonomy" id="1278906"/>
    <lineage>
        <taxon>Eukaryota</taxon>
        <taxon>Viridiplantae</taxon>
        <taxon>Streptophyta</taxon>
        <taxon>Embryophyta</taxon>
        <taxon>Tracheophyta</taxon>
        <taxon>Spermatophyta</taxon>
        <taxon>Magnoliopsida</taxon>
        <taxon>eudicotyledons</taxon>
        <taxon>Gunneridae</taxon>
        <taxon>Pentapetalae</taxon>
        <taxon>rosids</taxon>
        <taxon>fabids</taxon>
        <taxon>Malpighiales</taxon>
        <taxon>Salicaceae</taxon>
        <taxon>Saliceae</taxon>
        <taxon>Salix</taxon>
    </lineage>
</organism>
<reference evidence="1" key="2">
    <citation type="journal article" date="2023" name="Int. J. Mol. Sci.">
        <title>De Novo Assembly and Annotation of 11 Diverse Shrub Willow (Salix) Genomes Reveals Novel Gene Organization in Sex-Linked Regions.</title>
        <authorList>
            <person name="Hyden B."/>
            <person name="Feng K."/>
            <person name="Yates T.B."/>
            <person name="Jawdy S."/>
            <person name="Cereghino C."/>
            <person name="Smart L.B."/>
            <person name="Muchero W."/>
        </authorList>
    </citation>
    <scope>NUCLEOTIDE SEQUENCE</scope>
    <source>
        <tissue evidence="1">Shoot tip</tissue>
    </source>
</reference>
<keyword evidence="2" id="KW-1185">Reference proteome</keyword>
<dbReference type="EMBL" id="JAPFFI010000003">
    <property type="protein sequence ID" value="KAJ6399420.1"/>
    <property type="molecule type" value="Genomic_DNA"/>
</dbReference>
<reference evidence="1" key="1">
    <citation type="submission" date="2022-10" db="EMBL/GenBank/DDBJ databases">
        <authorList>
            <person name="Hyden B.L."/>
            <person name="Feng K."/>
            <person name="Yates T."/>
            <person name="Jawdy S."/>
            <person name="Smart L.B."/>
            <person name="Muchero W."/>
        </authorList>
    </citation>
    <scope>NUCLEOTIDE SEQUENCE</scope>
    <source>
        <tissue evidence="1">Shoot tip</tissue>
    </source>
</reference>
<gene>
    <name evidence="1" type="ORF">OIU77_020048</name>
</gene>
<evidence type="ECO:0000313" key="2">
    <source>
        <dbReference type="Proteomes" id="UP001141253"/>
    </source>
</evidence>
<comment type="caution">
    <text evidence="1">The sequence shown here is derived from an EMBL/GenBank/DDBJ whole genome shotgun (WGS) entry which is preliminary data.</text>
</comment>
<dbReference type="Proteomes" id="UP001141253">
    <property type="component" value="Chromosome 5"/>
</dbReference>
<evidence type="ECO:0000313" key="1">
    <source>
        <dbReference type="EMBL" id="KAJ6399420.1"/>
    </source>
</evidence>
<name>A0ABQ9CLS9_9ROSI</name>
<protein>
    <submittedName>
        <fullName evidence="1">Uncharacterized protein</fullName>
    </submittedName>
</protein>